<dbReference type="EMBL" id="AMCI01003549">
    <property type="protein sequence ID" value="EJX00042.1"/>
    <property type="molecule type" value="Genomic_DNA"/>
</dbReference>
<organism evidence="1">
    <name type="scientific">gut metagenome</name>
    <dbReference type="NCBI Taxonomy" id="749906"/>
    <lineage>
        <taxon>unclassified sequences</taxon>
        <taxon>metagenomes</taxon>
        <taxon>organismal metagenomes</taxon>
    </lineage>
</organism>
<accession>J9FYL3</accession>
<dbReference type="AlphaFoldDB" id="J9FYL3"/>
<protein>
    <submittedName>
        <fullName evidence="1">Uncharacterized protein</fullName>
    </submittedName>
</protein>
<gene>
    <name evidence="1" type="ORF">EVA_11852</name>
</gene>
<comment type="caution">
    <text evidence="1">The sequence shown here is derived from an EMBL/GenBank/DDBJ whole genome shotgun (WGS) entry which is preliminary data.</text>
</comment>
<name>J9FYL3_9ZZZZ</name>
<evidence type="ECO:0000313" key="1">
    <source>
        <dbReference type="EMBL" id="EJX00042.1"/>
    </source>
</evidence>
<reference evidence="1" key="1">
    <citation type="journal article" date="2012" name="PLoS ONE">
        <title>Gene sets for utilization of primary and secondary nutrition supplies in the distal gut of endangered iberian lynx.</title>
        <authorList>
            <person name="Alcaide M."/>
            <person name="Messina E."/>
            <person name="Richter M."/>
            <person name="Bargiela R."/>
            <person name="Peplies J."/>
            <person name="Huws S.A."/>
            <person name="Newbold C.J."/>
            <person name="Golyshin P.N."/>
            <person name="Simon M.A."/>
            <person name="Lopez G."/>
            <person name="Yakimov M.M."/>
            <person name="Ferrer M."/>
        </authorList>
    </citation>
    <scope>NUCLEOTIDE SEQUENCE</scope>
</reference>
<proteinExistence type="predicted"/>
<sequence length="295" mass="33626">MQNEKNRYILKGTEDFVRGEMDNVTLVENALCLEQMAGRYVLYGCYTSKAVNFPAFTHLALSWNAETPRGTVVEAQCRVLVGDEWSSWLSFGKWSPFIERPCVELNREQPVYIENGILKVVRGKATQAQLRIYLYTDNERISPLVRLLSASVRPVDWHREEAAPYGRLIRLPAYSREVRDPALREKLDSPCALASLMNRWGQDVLPEELAYSMLDQQTGNCSDPSFAAANAGSWGYEACLAYLDPLSVWEHIKAGDSVALELNLLLLPVNRGSRLLNRQLFRRRRSSWFRYGALS</sequence>